<dbReference type="FunFam" id="1.25.40.1040:FF:000003">
    <property type="entry name" value="N-terminal acetyltransferase A, auxiliary subunit"/>
    <property type="match status" value="1"/>
</dbReference>
<keyword evidence="16" id="KW-1185">Reference proteome</keyword>
<accession>A0A8R1YWA4</accession>
<dbReference type="GO" id="GO:0051301">
    <property type="term" value="P:cell division"/>
    <property type="evidence" value="ECO:0007669"/>
    <property type="project" value="UniProtKB-KW"/>
</dbReference>
<dbReference type="InterPro" id="IPR020472">
    <property type="entry name" value="WD40_PAC1"/>
</dbReference>
<dbReference type="InterPro" id="IPR036322">
    <property type="entry name" value="WD40_repeat_dom_sf"/>
</dbReference>
<dbReference type="PANTHER" id="PTHR22767:SF2">
    <property type="entry name" value="N(ALPHA)-ACETYLTRANSFERASE 15_16, ISOFORM A"/>
    <property type="match status" value="1"/>
</dbReference>
<dbReference type="InterPro" id="IPR023082">
    <property type="entry name" value="Homeo_prospero_dom"/>
</dbReference>
<evidence type="ECO:0000256" key="14">
    <source>
        <dbReference type="SAM" id="MobiDB-lite"/>
    </source>
</evidence>
<dbReference type="PROSITE" id="PS50896">
    <property type="entry name" value="LISH"/>
    <property type="match status" value="1"/>
</dbReference>
<dbReference type="Gene3D" id="1.25.40.1010">
    <property type="match status" value="1"/>
</dbReference>
<dbReference type="PROSITE" id="PS50294">
    <property type="entry name" value="WD_REPEATS_REGION"/>
    <property type="match status" value="5"/>
</dbReference>
<sequence length="1717" mass="195522">MSSGGALPPTSFNPFPYLFPTQPHFFTPNQRIKMKRQRQRVDAGEPRNSYQQPRVPPKQDNASSIQQNTSVPLNVNQLFPNLPPWMQIVNDIPDEKVEPEEGMHPIEESQENENEEMEDAPVSNASATESTSSSISSSSRRKNNAPRKNSPSLEEGNEDGANTVDHKISSVEHDHIKKEEKDCVENETEISQTSKLDSIIDAQKALYSSIIEQQKIMGEGKVSNDLSMMGAFLKQAILSNVVGSIDDIVNEWIETEKNKADGEDKKEQSISASTIATNFNATQLPFNGGIFPPNPFIGLNLEENLRKRKIESPTIKSNFSRDNDDNKIPTSLFNYFPGAMVGPSIFDKNRLAGTAIPSPSMSEDNSDYDPDDPDCQLSGADLKKSKLMFFYTRYPNPTNLKQYFPEFQFRKKSSGQLVKWFSNFREFYYNQMEKYAKEAVAKGIKNREEIIVTRDSELFKQLNQHYNRNNHFEAPDRFIWVVQETLREFHEAIINRGIADYLETYGYSQTLAAFSQEANVSNHDDKKLNGILEKKWTSVLRLQKKCADLEAKLLEAEKEINIGAPTREKRQPSEWIPRPPERFALTGHRSPITRVVFHPVYSVFASSSEDSTIKVWDYESGEFERTLKGHTDAVQDIVFDKAGKILISCSADLTIKIWEFGGMYECMKTLKGHDHNISSVAILPSADLILSASRDHTIKMWEVASGYCTFTFREHSDWVRMVRIHPDGVMFASASNDQAVIVWSMGTKGARHVLRGHDHVVECVEWAPTGALPLVGANGDAAAVIVSGSRDKTIRFWDAAAGVPLFTLIGHDNWVRGLRFHPRGKFVLSVADDKSMRVWDVSEKRCSKTIDAHSHFVTAIDFHHNSPYVLTSSVDMSCKKCYEQKQYKIGLKCAKSILTIPQYSEHGETLAMKGLILNCMGKREEAMDHVKRGIRSDLKSHVCWHVYGLVHRSEKKYDEAIAAYKMALKFDSSNLQILRDLSLLQIQMRDLEGYKKCRYELLRLRPSQRMSWIGYATAYHLVGNYDYALNIINDYLNNNEPSTPLDAERSELILYQNMVLRESGQNQLALSKLEENSAFIYDKLTYLEIRGELLFLLDRREGAERVYRMLIARNPECKKYYEQLNKCIGFNDNEIDKELEMLDSLSSSYPRASLPRHLALLKAQGDDLRKRMHSWITNGLRKGIPSLFKSLIPFYSSPDKSAMIESLLLEYVKRVEEKGYMNGCLDADDSLHYESPTTVVWLYALVAQHYDRLRLIGPALKYIERALSHTPTLIELLMIKAKIHKHSGDEQLAARILDEAQSLDTADRYINSKAAKYLLRAGRLEDAEKMCAKFTRENVKASVSLTDMQCMWYETEVAKANRILGNYGEALKMCHQVEQHFVGIYEDQFDFHTYCLRKSTLCAYVRLLRLEDKIRDHEFYYKAAKMAIKIYLRIVDRPGDIWPEKATGDDKLSAAELKKLKRKANKEKAREAEKDKGKKEEKKKDKEKENGIDDVPIVTLDAEDLVKCENPLDEAAKFASPLLQLGCTHVTGYTLAAEVYRRKGKVLLMLQSLLGAHSIDPDHPLLHTAKIQFLLHYKTVSLNGTVAEIAKEAMDILFPSGIDPIRLNEMVKTQFKDSFPHRLAVYECSILIDPSSVSSVKSAIARSFDEKLVNRTLPMLTKLKDAVDYGRMGEWKNEEKDELVKMCHSLFRESTSFGGGSTPPTSNSEEEHHHSFE</sequence>
<dbReference type="Gene3D" id="1.10.10.500">
    <property type="entry name" value="Homeo-prospero domain"/>
    <property type="match status" value="1"/>
</dbReference>
<evidence type="ECO:0000256" key="4">
    <source>
        <dbReference type="ARBA" id="ARBA00022574"/>
    </source>
</evidence>
<evidence type="ECO:0000256" key="10">
    <source>
        <dbReference type="ARBA" id="ARBA00023054"/>
    </source>
</evidence>
<keyword evidence="4" id="KW-0853">WD repeat</keyword>
<dbReference type="SUPFAM" id="SSF50978">
    <property type="entry name" value="WD40 repeat-like"/>
    <property type="match status" value="1"/>
</dbReference>
<dbReference type="Pfam" id="PF00400">
    <property type="entry name" value="WD40"/>
    <property type="match status" value="7"/>
</dbReference>
<comment type="similarity">
    <text evidence="13">Belongs to the WD repeat LIS1/nudF family.</text>
</comment>
<evidence type="ECO:0000256" key="2">
    <source>
        <dbReference type="ARBA" id="ARBA00022448"/>
    </source>
</evidence>
<dbReference type="SUPFAM" id="SSF48452">
    <property type="entry name" value="TPR-like"/>
    <property type="match status" value="1"/>
</dbReference>
<evidence type="ECO:0000313" key="15">
    <source>
        <dbReference type="EnsemblMetazoa" id="PPA40040.1"/>
    </source>
</evidence>
<reference evidence="16" key="1">
    <citation type="journal article" date="2008" name="Nat. Genet.">
        <title>The Pristionchus pacificus genome provides a unique perspective on nematode lifestyle and parasitism.</title>
        <authorList>
            <person name="Dieterich C."/>
            <person name="Clifton S.W."/>
            <person name="Schuster L.N."/>
            <person name="Chinwalla A."/>
            <person name="Delehaunty K."/>
            <person name="Dinkelacker I."/>
            <person name="Fulton L."/>
            <person name="Fulton R."/>
            <person name="Godfrey J."/>
            <person name="Minx P."/>
            <person name="Mitreva M."/>
            <person name="Roeseler W."/>
            <person name="Tian H."/>
            <person name="Witte H."/>
            <person name="Yang S.P."/>
            <person name="Wilson R.K."/>
            <person name="Sommer R.J."/>
        </authorList>
    </citation>
    <scope>NUCLEOTIDE SEQUENCE [LARGE SCALE GENOMIC DNA]</scope>
    <source>
        <strain evidence="16">PS312</strain>
    </source>
</reference>
<keyword evidence="10 13" id="KW-0175">Coiled coil</keyword>
<dbReference type="PROSITE" id="PS50005">
    <property type="entry name" value="TPR"/>
    <property type="match status" value="1"/>
</dbReference>
<keyword evidence="2 13" id="KW-0813">Transport</keyword>
<dbReference type="PRINTS" id="PR00320">
    <property type="entry name" value="GPROTEINBRPT"/>
</dbReference>
<dbReference type="PROSITE" id="PS50082">
    <property type="entry name" value="WD_REPEATS_2"/>
    <property type="match status" value="6"/>
</dbReference>
<gene>
    <name evidence="15" type="primary">WBGene00278409</name>
</gene>
<keyword evidence="11 13" id="KW-0206">Cytoskeleton</keyword>
<dbReference type="InterPro" id="IPR021183">
    <property type="entry name" value="NatA_aux_su"/>
</dbReference>
<dbReference type="GO" id="GO:0005875">
    <property type="term" value="C:microtubule associated complex"/>
    <property type="evidence" value="ECO:0007669"/>
    <property type="project" value="UniProtKB-UniRule"/>
</dbReference>
<comment type="domain">
    <text evidence="13">Dimerization mediated by the LisH domain may be required to activate dynein.</text>
</comment>
<protein>
    <recommendedName>
        <fullName evidence="13">Lissencephaly-1 homolog</fullName>
    </recommendedName>
</protein>
<dbReference type="GO" id="GO:0070840">
    <property type="term" value="F:dynein complex binding"/>
    <property type="evidence" value="ECO:0007669"/>
    <property type="project" value="UniProtKB-UniRule"/>
</dbReference>
<dbReference type="GO" id="GO:0005813">
    <property type="term" value="C:centrosome"/>
    <property type="evidence" value="ECO:0007669"/>
    <property type="project" value="UniProtKB-SubCell"/>
</dbReference>
<evidence type="ECO:0000256" key="9">
    <source>
        <dbReference type="ARBA" id="ARBA00022803"/>
    </source>
</evidence>
<evidence type="ECO:0000256" key="8">
    <source>
        <dbReference type="ARBA" id="ARBA00022776"/>
    </source>
</evidence>
<dbReference type="Gene3D" id="1.25.40.1040">
    <property type="match status" value="1"/>
</dbReference>
<comment type="subunit">
    <text evidence="13">May be a component of a dynein regulatory complex composed of at least lis-1 and nud-2. Interacts with nud-2.</text>
</comment>
<dbReference type="GO" id="GO:0005737">
    <property type="term" value="C:cytoplasm"/>
    <property type="evidence" value="ECO:0000318"/>
    <property type="project" value="GO_Central"/>
</dbReference>
<dbReference type="SUPFAM" id="SSF109925">
    <property type="entry name" value="Lissencephaly-1 protein (Lis-1, PAF-AH alpha) N-terminal domain"/>
    <property type="match status" value="1"/>
</dbReference>
<evidence type="ECO:0000256" key="1">
    <source>
        <dbReference type="ARBA" id="ARBA00004123"/>
    </source>
</evidence>
<dbReference type="CDD" id="cd00200">
    <property type="entry name" value="WD40"/>
    <property type="match status" value="1"/>
</dbReference>
<keyword evidence="6 13" id="KW-0493">Microtubule</keyword>
<dbReference type="InterPro" id="IPR019734">
    <property type="entry name" value="TPR_rpt"/>
</dbReference>
<feature type="compositionally biased region" description="Acidic residues" evidence="14">
    <location>
        <begin position="108"/>
        <end position="119"/>
    </location>
</feature>
<dbReference type="GO" id="GO:0051012">
    <property type="term" value="P:microtubule sliding"/>
    <property type="evidence" value="ECO:0007669"/>
    <property type="project" value="UniProtKB-UniRule"/>
</dbReference>
<evidence type="ECO:0000313" key="16">
    <source>
        <dbReference type="Proteomes" id="UP000005239"/>
    </source>
</evidence>
<keyword evidence="9" id="KW-0802">TPR repeat</keyword>
<dbReference type="SMART" id="SM00667">
    <property type="entry name" value="LisH"/>
    <property type="match status" value="1"/>
</dbReference>
<dbReference type="GO" id="GO:0031415">
    <property type="term" value="C:NatA complex"/>
    <property type="evidence" value="ECO:0000318"/>
    <property type="project" value="GO_Central"/>
</dbReference>
<dbReference type="SUPFAM" id="SSF46689">
    <property type="entry name" value="Homeodomain-like"/>
    <property type="match status" value="1"/>
</dbReference>
<dbReference type="InterPro" id="IPR006594">
    <property type="entry name" value="LisH"/>
</dbReference>
<dbReference type="Pfam" id="PF05044">
    <property type="entry name" value="HPD"/>
    <property type="match status" value="1"/>
</dbReference>
<dbReference type="InterPro" id="IPR037190">
    <property type="entry name" value="LIS1_N"/>
</dbReference>
<evidence type="ECO:0000256" key="12">
    <source>
        <dbReference type="ARBA" id="ARBA00023306"/>
    </source>
</evidence>
<dbReference type="InterPro" id="IPR037131">
    <property type="entry name" value="Homeo_prospero_dom_sf"/>
</dbReference>
<evidence type="ECO:0000256" key="13">
    <source>
        <dbReference type="HAMAP-Rule" id="MF_03141"/>
    </source>
</evidence>
<evidence type="ECO:0000256" key="7">
    <source>
        <dbReference type="ARBA" id="ARBA00022737"/>
    </source>
</evidence>
<evidence type="ECO:0000256" key="5">
    <source>
        <dbReference type="ARBA" id="ARBA00022618"/>
    </source>
</evidence>
<dbReference type="Gene3D" id="2.130.10.10">
    <property type="entry name" value="YVTN repeat-like/Quinoprotein amine dehydrogenase"/>
    <property type="match status" value="1"/>
</dbReference>
<dbReference type="Pfam" id="PF12569">
    <property type="entry name" value="NatA_aux_su"/>
    <property type="match status" value="1"/>
</dbReference>
<dbReference type="InterPro" id="IPR017252">
    <property type="entry name" value="Dynein_regulator_LIS1"/>
</dbReference>
<dbReference type="Proteomes" id="UP000005239">
    <property type="component" value="Unassembled WGS sequence"/>
</dbReference>
<dbReference type="HAMAP" id="MF_03141">
    <property type="entry name" value="lis1"/>
    <property type="match status" value="1"/>
</dbReference>
<dbReference type="FunFam" id="2.130.10.10:FF:001547">
    <property type="entry name" value="Nuclear distribution protein PAC1"/>
    <property type="match status" value="1"/>
</dbReference>
<dbReference type="FunFam" id="1.10.10.500:FF:000004">
    <property type="entry name" value="Lissencephaly-1 homolog"/>
    <property type="match status" value="1"/>
</dbReference>
<feature type="compositionally biased region" description="Basic and acidic residues" evidence="14">
    <location>
        <begin position="1466"/>
        <end position="1488"/>
    </location>
</feature>
<keyword evidence="5 13" id="KW-0132">Cell division</keyword>
<feature type="region of interest" description="Disordered" evidence="14">
    <location>
        <begin position="1463"/>
        <end position="1488"/>
    </location>
</feature>
<dbReference type="SMART" id="SM00320">
    <property type="entry name" value="WD40"/>
    <property type="match status" value="7"/>
</dbReference>
<comment type="subcellular location">
    <subcellularLocation>
        <location evidence="13">Cytoplasm</location>
        <location evidence="13">Cytoskeleton</location>
    </subcellularLocation>
    <subcellularLocation>
        <location evidence="13">Cytoplasm</location>
        <location evidence="13">Cytoskeleton</location>
        <location evidence="13">Microtubule organizing center</location>
        <location evidence="13">Centrosome</location>
    </subcellularLocation>
    <subcellularLocation>
        <location evidence="1">Nucleus</location>
    </subcellularLocation>
    <text evidence="13">Localizes to the plus end of microtubules and to the centrosome.</text>
</comment>
<dbReference type="InterPro" id="IPR011990">
    <property type="entry name" value="TPR-like_helical_dom_sf"/>
</dbReference>
<feature type="compositionally biased region" description="Low complexity" evidence="14">
    <location>
        <begin position="123"/>
        <end position="138"/>
    </location>
</feature>
<keyword evidence="12 13" id="KW-0131">Cell cycle</keyword>
<feature type="region of interest" description="Disordered" evidence="14">
    <location>
        <begin position="29"/>
        <end position="65"/>
    </location>
</feature>
<name>A0A2A6CQT5_PRIPA</name>
<accession>A0A2A6CQT5</accession>
<feature type="compositionally biased region" description="Basic and acidic residues" evidence="14">
    <location>
        <begin position="164"/>
        <end position="184"/>
    </location>
</feature>
<dbReference type="InterPro" id="IPR001680">
    <property type="entry name" value="WD40_rpt"/>
</dbReference>
<evidence type="ECO:0000256" key="6">
    <source>
        <dbReference type="ARBA" id="ARBA00022701"/>
    </source>
</evidence>
<keyword evidence="8 13" id="KW-0498">Mitosis</keyword>
<feature type="region of interest" description="Disordered" evidence="14">
    <location>
        <begin position="100"/>
        <end position="191"/>
    </location>
</feature>
<dbReference type="PROSITE" id="PS51818">
    <property type="entry name" value="HOMEO_PROSPERO"/>
    <property type="match status" value="1"/>
</dbReference>
<dbReference type="GO" id="GO:0000132">
    <property type="term" value="P:establishment of mitotic spindle orientation"/>
    <property type="evidence" value="ECO:0007669"/>
    <property type="project" value="UniProtKB-UniRule"/>
</dbReference>
<dbReference type="EnsemblMetazoa" id="PPA40040.1">
    <property type="protein sequence ID" value="PPA40040.1"/>
    <property type="gene ID" value="WBGene00278409"/>
</dbReference>
<keyword evidence="3 13" id="KW-0963">Cytoplasm</keyword>
<dbReference type="PROSITE" id="PS00678">
    <property type="entry name" value="WD_REPEATS_1"/>
    <property type="match status" value="2"/>
</dbReference>
<dbReference type="InterPro" id="IPR019775">
    <property type="entry name" value="WD40_repeat_CS"/>
</dbReference>
<organism evidence="15 16">
    <name type="scientific">Pristionchus pacificus</name>
    <name type="common">Parasitic nematode worm</name>
    <dbReference type="NCBI Taxonomy" id="54126"/>
    <lineage>
        <taxon>Eukaryota</taxon>
        <taxon>Metazoa</taxon>
        <taxon>Ecdysozoa</taxon>
        <taxon>Nematoda</taxon>
        <taxon>Chromadorea</taxon>
        <taxon>Rhabditida</taxon>
        <taxon>Rhabditina</taxon>
        <taxon>Diplogasteromorpha</taxon>
        <taxon>Diplogasteroidea</taxon>
        <taxon>Neodiplogasteridae</taxon>
        <taxon>Pristionchus</taxon>
    </lineage>
</organism>
<keyword evidence="7" id="KW-0677">Repeat</keyword>
<dbReference type="PANTHER" id="PTHR22767">
    <property type="entry name" value="N-TERMINAL ACETYLTRANSFERASE-RELATED"/>
    <property type="match status" value="1"/>
</dbReference>
<proteinExistence type="inferred from homology"/>
<evidence type="ECO:0000256" key="11">
    <source>
        <dbReference type="ARBA" id="ARBA00023212"/>
    </source>
</evidence>
<dbReference type="GO" id="GO:0005634">
    <property type="term" value="C:nucleus"/>
    <property type="evidence" value="ECO:0007669"/>
    <property type="project" value="UniProtKB-SubCell"/>
</dbReference>
<dbReference type="GO" id="GO:0003677">
    <property type="term" value="F:DNA binding"/>
    <property type="evidence" value="ECO:0007669"/>
    <property type="project" value="InterPro"/>
</dbReference>
<dbReference type="GO" id="GO:0010698">
    <property type="term" value="F:acetyltransferase activator activity"/>
    <property type="evidence" value="ECO:0000318"/>
    <property type="project" value="GO_Central"/>
</dbReference>
<feature type="region of interest" description="Disordered" evidence="14">
    <location>
        <begin position="1694"/>
        <end position="1717"/>
    </location>
</feature>
<evidence type="ECO:0000256" key="3">
    <source>
        <dbReference type="ARBA" id="ARBA00022490"/>
    </source>
</evidence>
<dbReference type="SMART" id="SM00028">
    <property type="entry name" value="TPR"/>
    <property type="match status" value="6"/>
</dbReference>
<dbReference type="InterPro" id="IPR009057">
    <property type="entry name" value="Homeodomain-like_sf"/>
</dbReference>
<dbReference type="GO" id="GO:0005874">
    <property type="term" value="C:microtubule"/>
    <property type="evidence" value="ECO:0007669"/>
    <property type="project" value="UniProtKB-KW"/>
</dbReference>
<comment type="function">
    <text evidence="13">Positively regulates the activity of the minus-end directed microtubule motor protein dynein. May enhance dynein-mediated microtubule sliding by targeting dynein to the microtubule plus end. Required for several dynein- and microtubule-dependent processes.</text>
</comment>
<reference evidence="15" key="2">
    <citation type="submission" date="2022-06" db="UniProtKB">
        <authorList>
            <consortium name="EnsemblMetazoa"/>
        </authorList>
    </citation>
    <scope>IDENTIFICATION</scope>
    <source>
        <strain evidence="15">PS312</strain>
    </source>
</reference>
<dbReference type="InterPro" id="IPR015943">
    <property type="entry name" value="WD40/YVTN_repeat-like_dom_sf"/>
</dbReference>